<feature type="region of interest" description="Disordered" evidence="6">
    <location>
        <begin position="617"/>
        <end position="639"/>
    </location>
</feature>
<dbReference type="AlphaFoldDB" id="A0A1J7JNI6"/>
<dbReference type="InterPro" id="IPR001958">
    <property type="entry name" value="Tet-R_TetA/multi-R_MdtG-like"/>
</dbReference>
<protein>
    <submittedName>
        <fullName evidence="9">MFS general substrate transporter</fullName>
    </submittedName>
</protein>
<gene>
    <name evidence="9" type="ORF">CONLIGDRAFT_318463</name>
</gene>
<keyword evidence="3 7" id="KW-0812">Transmembrane</keyword>
<dbReference type="Pfam" id="PF07690">
    <property type="entry name" value="MFS_1"/>
    <property type="match status" value="1"/>
</dbReference>
<feature type="compositionally biased region" description="Acidic residues" evidence="6">
    <location>
        <begin position="353"/>
        <end position="367"/>
    </location>
</feature>
<name>A0A1J7JNI6_9PEZI</name>
<feature type="transmembrane region" description="Helical" evidence="7">
    <location>
        <begin position="409"/>
        <end position="428"/>
    </location>
</feature>
<evidence type="ECO:0000259" key="8">
    <source>
        <dbReference type="PROSITE" id="PS50850"/>
    </source>
</evidence>
<evidence type="ECO:0000256" key="7">
    <source>
        <dbReference type="SAM" id="Phobius"/>
    </source>
</evidence>
<evidence type="ECO:0000256" key="1">
    <source>
        <dbReference type="ARBA" id="ARBA00004141"/>
    </source>
</evidence>
<dbReference type="PROSITE" id="PS50850">
    <property type="entry name" value="MFS"/>
    <property type="match status" value="1"/>
</dbReference>
<feature type="region of interest" description="Disordered" evidence="6">
    <location>
        <begin position="329"/>
        <end position="393"/>
    </location>
</feature>
<proteinExistence type="predicted"/>
<dbReference type="GO" id="GO:0022857">
    <property type="term" value="F:transmembrane transporter activity"/>
    <property type="evidence" value="ECO:0007669"/>
    <property type="project" value="InterPro"/>
</dbReference>
<evidence type="ECO:0000256" key="5">
    <source>
        <dbReference type="ARBA" id="ARBA00023136"/>
    </source>
</evidence>
<feature type="domain" description="Major facilitator superfamily (MFS) profile" evidence="8">
    <location>
        <begin position="115"/>
        <end position="614"/>
    </location>
</feature>
<dbReference type="InterPro" id="IPR020846">
    <property type="entry name" value="MFS_dom"/>
</dbReference>
<keyword evidence="2" id="KW-0813">Transport</keyword>
<dbReference type="OrthoDB" id="10262656at2759"/>
<evidence type="ECO:0000256" key="3">
    <source>
        <dbReference type="ARBA" id="ARBA00022692"/>
    </source>
</evidence>
<feature type="transmembrane region" description="Helical" evidence="7">
    <location>
        <begin position="281"/>
        <end position="298"/>
    </location>
</feature>
<dbReference type="InterPro" id="IPR036259">
    <property type="entry name" value="MFS_trans_sf"/>
</dbReference>
<dbReference type="PANTHER" id="PTHR23504">
    <property type="entry name" value="MAJOR FACILITATOR SUPERFAMILY DOMAIN-CONTAINING PROTEIN 10"/>
    <property type="match status" value="1"/>
</dbReference>
<feature type="region of interest" description="Disordered" evidence="6">
    <location>
        <begin position="1"/>
        <end position="108"/>
    </location>
</feature>
<evidence type="ECO:0000256" key="4">
    <source>
        <dbReference type="ARBA" id="ARBA00022989"/>
    </source>
</evidence>
<feature type="transmembrane region" description="Helical" evidence="7">
    <location>
        <begin position="519"/>
        <end position="541"/>
    </location>
</feature>
<dbReference type="PANTHER" id="PTHR23504:SF39">
    <property type="entry name" value="TRANSPORTER, PUTATIVE (AFU_ORTHOLOGUE AFUA_6G03860)-RELATED"/>
    <property type="match status" value="1"/>
</dbReference>
<feature type="transmembrane region" description="Helical" evidence="7">
    <location>
        <begin position="154"/>
        <end position="174"/>
    </location>
</feature>
<dbReference type="Proteomes" id="UP000182658">
    <property type="component" value="Unassembled WGS sequence"/>
</dbReference>
<dbReference type="PRINTS" id="PR01035">
    <property type="entry name" value="TCRTETA"/>
</dbReference>
<dbReference type="SUPFAM" id="SSF103473">
    <property type="entry name" value="MFS general substrate transporter"/>
    <property type="match status" value="1"/>
</dbReference>
<feature type="compositionally biased region" description="Low complexity" evidence="6">
    <location>
        <begin position="1"/>
        <end position="18"/>
    </location>
</feature>
<keyword evidence="10" id="KW-1185">Reference proteome</keyword>
<reference evidence="9 10" key="1">
    <citation type="submission" date="2016-10" db="EMBL/GenBank/DDBJ databases">
        <title>Draft genome sequence of Coniochaeta ligniaria NRRL30616, a lignocellulolytic fungus for bioabatement of inhibitors in plant biomass hydrolysates.</title>
        <authorList>
            <consortium name="DOE Joint Genome Institute"/>
            <person name="Jimenez D.J."/>
            <person name="Hector R.E."/>
            <person name="Riley R."/>
            <person name="Sun H."/>
            <person name="Grigoriev I.V."/>
            <person name="Van Elsas J.D."/>
            <person name="Nichols N.N."/>
        </authorList>
    </citation>
    <scope>NUCLEOTIDE SEQUENCE [LARGE SCALE GENOMIC DNA]</scope>
    <source>
        <strain evidence="9 10">NRRL 30616</strain>
    </source>
</reference>
<feature type="compositionally biased region" description="Polar residues" evidence="6">
    <location>
        <begin position="374"/>
        <end position="385"/>
    </location>
</feature>
<organism evidence="9 10">
    <name type="scientific">Coniochaeta ligniaria NRRL 30616</name>
    <dbReference type="NCBI Taxonomy" id="1408157"/>
    <lineage>
        <taxon>Eukaryota</taxon>
        <taxon>Fungi</taxon>
        <taxon>Dikarya</taxon>
        <taxon>Ascomycota</taxon>
        <taxon>Pezizomycotina</taxon>
        <taxon>Sordariomycetes</taxon>
        <taxon>Sordariomycetidae</taxon>
        <taxon>Coniochaetales</taxon>
        <taxon>Coniochaetaceae</taxon>
        <taxon>Coniochaeta</taxon>
    </lineage>
</organism>
<evidence type="ECO:0000313" key="9">
    <source>
        <dbReference type="EMBL" id="OIW31440.1"/>
    </source>
</evidence>
<feature type="transmembrane region" description="Helical" evidence="7">
    <location>
        <begin position="243"/>
        <end position="269"/>
    </location>
</feature>
<feature type="compositionally biased region" description="Pro residues" evidence="6">
    <location>
        <begin position="65"/>
        <end position="75"/>
    </location>
</feature>
<feature type="transmembrane region" description="Helical" evidence="7">
    <location>
        <begin position="589"/>
        <end position="609"/>
    </location>
</feature>
<accession>A0A1J7JNI6</accession>
<dbReference type="InParanoid" id="A0A1J7JNI6"/>
<comment type="subcellular location">
    <subcellularLocation>
        <location evidence="1">Membrane</location>
        <topology evidence="1">Multi-pass membrane protein</topology>
    </subcellularLocation>
</comment>
<dbReference type="Gene3D" id="1.20.1250.20">
    <property type="entry name" value="MFS general substrate transporter like domains"/>
    <property type="match status" value="1"/>
</dbReference>
<dbReference type="CDD" id="cd17330">
    <property type="entry name" value="MFS_SLC46_TetA_like"/>
    <property type="match status" value="1"/>
</dbReference>
<evidence type="ECO:0000256" key="6">
    <source>
        <dbReference type="SAM" id="MobiDB-lite"/>
    </source>
</evidence>
<dbReference type="EMBL" id="KV875096">
    <property type="protein sequence ID" value="OIW31440.1"/>
    <property type="molecule type" value="Genomic_DNA"/>
</dbReference>
<feature type="transmembrane region" description="Helical" evidence="7">
    <location>
        <begin position="186"/>
        <end position="204"/>
    </location>
</feature>
<keyword evidence="5 7" id="KW-0472">Membrane</keyword>
<dbReference type="GO" id="GO:0016020">
    <property type="term" value="C:membrane"/>
    <property type="evidence" value="ECO:0007669"/>
    <property type="project" value="UniProtKB-SubCell"/>
</dbReference>
<evidence type="ECO:0000256" key="2">
    <source>
        <dbReference type="ARBA" id="ARBA00022448"/>
    </source>
</evidence>
<feature type="compositionally biased region" description="Polar residues" evidence="6">
    <location>
        <begin position="342"/>
        <end position="351"/>
    </location>
</feature>
<feature type="transmembrane region" description="Helical" evidence="7">
    <location>
        <begin position="448"/>
        <end position="467"/>
    </location>
</feature>
<feature type="transmembrane region" description="Helical" evidence="7">
    <location>
        <begin position="479"/>
        <end position="499"/>
    </location>
</feature>
<feature type="compositionally biased region" description="Acidic residues" evidence="6">
    <location>
        <begin position="617"/>
        <end position="631"/>
    </location>
</feature>
<evidence type="ECO:0000313" key="10">
    <source>
        <dbReference type="Proteomes" id="UP000182658"/>
    </source>
</evidence>
<sequence>MVRPSVASAAAASTTRPPLRMTASGSFHAGAPIPYLGPYRRASTNRRSGPPGLRRQSTHEYHTFPTPPPKTPSDMPPDFLSRGTPGGGLDNGSDGDDDGSDASSDHHETPLPWKQLCLLALLSLAEQTALNSISPYLPEMVGSFDEIPTAQTGLYVGLLASAFALAQLTTNLIWGYLSDVVGRKPVMLLGTTLLAVCFGFFGFCRNYGELVAVHVAMGLLNGNAAVVPTCLGEVTDRSNQSRAFIWLPVMYSIGGITGPALGGLLVGNIDKDKYPFLKPNILSGALLAASVIVLAIWFDETLDSVDKKSLGFSFAWVEKLFDCSCFGRGSRGRQGSWSSRWPTRSQGTATGEGSDDSTSENGDDSEAAGESQGLLRSQVGSSGASNADDGKPEHKEASVWKQLANRTTLTVLFTYLVFQLSNISYNSLYPIFASAPLPTGRELGPDTIGLSLSFAGLATIVFQVALFQPLKSKIGNLGTYRLALLGLAISMALMPWIGHVDDRPWFGLGTGKAWLYAELGFILLLKNACAVGGLSSVMLLITNSAPSHEVLGTLNGVAQTLSAAGRSVGPFLSGALFTLSEGVEPKGEALAWGLFAGIALAGWVGTWFIRGHGLESDDWEGDDGQETDEEAGGNADDGR</sequence>
<keyword evidence="4 7" id="KW-1133">Transmembrane helix</keyword>
<dbReference type="InterPro" id="IPR011701">
    <property type="entry name" value="MFS"/>
</dbReference>